<dbReference type="InterPro" id="IPR011992">
    <property type="entry name" value="EF-hand-dom_pair"/>
</dbReference>
<evidence type="ECO:0000259" key="17">
    <source>
        <dbReference type="PROSITE" id="PS51511"/>
    </source>
</evidence>
<dbReference type="InterPro" id="IPR002048">
    <property type="entry name" value="EF_hand_dom"/>
</dbReference>
<reference evidence="19" key="1">
    <citation type="journal article" date="2004" name="Nature">
        <title>Genome duplication in the teleost fish Tetraodon nigroviridis reveals the early vertebrate proto-karyotype.</title>
        <authorList>
            <person name="Jaillon O."/>
            <person name="Aury J.-M."/>
            <person name="Brunet F."/>
            <person name="Petit J.-L."/>
            <person name="Stange-Thomann N."/>
            <person name="Mauceli E."/>
            <person name="Bouneau L."/>
            <person name="Fischer C."/>
            <person name="Ozouf-Costaz C."/>
            <person name="Bernot A."/>
            <person name="Nicaud S."/>
            <person name="Jaffe D."/>
            <person name="Fisher S."/>
            <person name="Lutfalla G."/>
            <person name="Dossat C."/>
            <person name="Segurens B."/>
            <person name="Dasilva C."/>
            <person name="Salanoubat M."/>
            <person name="Levy M."/>
            <person name="Boudet N."/>
            <person name="Castellano S."/>
            <person name="Anthouard V."/>
            <person name="Jubin C."/>
            <person name="Castelli V."/>
            <person name="Katinka M."/>
            <person name="Vacherie B."/>
            <person name="Biemont C."/>
            <person name="Skalli Z."/>
            <person name="Cattolico L."/>
            <person name="Poulain J."/>
            <person name="De Berardinis V."/>
            <person name="Cruaud C."/>
            <person name="Duprat S."/>
            <person name="Brottier P."/>
            <person name="Coutanceau J.-P."/>
            <person name="Gouzy J."/>
            <person name="Parra G."/>
            <person name="Lardier G."/>
            <person name="Chapple C."/>
            <person name="McKernan K.J."/>
            <person name="McEwan P."/>
            <person name="Bosak S."/>
            <person name="Kellis M."/>
            <person name="Volff J.-N."/>
            <person name="Guigo R."/>
            <person name="Zody M.C."/>
            <person name="Mesirov J."/>
            <person name="Lindblad-Toh K."/>
            <person name="Birren B."/>
            <person name="Nusbaum C."/>
            <person name="Kahn D."/>
            <person name="Robinson-Rechavi M."/>
            <person name="Laudet V."/>
            <person name="Schachter V."/>
            <person name="Quetier F."/>
            <person name="Saurin W."/>
            <person name="Scarpelli C."/>
            <person name="Wincker P."/>
            <person name="Lander E.S."/>
            <person name="Weissenbach J."/>
            <person name="Roest Crollius H."/>
        </authorList>
    </citation>
    <scope>NUCLEOTIDE SEQUENCE [LARGE SCALE GENOMIC DNA]</scope>
</reference>
<keyword evidence="13" id="KW-0968">Cytoplasmic vesicle</keyword>
<dbReference type="HOGENOM" id="CLU_018925_2_0_1"/>
<dbReference type="GeneTree" id="ENSGT00440000033742"/>
<dbReference type="STRING" id="99883.ENSTNIP00000016995"/>
<dbReference type="Pfam" id="PF13499">
    <property type="entry name" value="EF-hand_7"/>
    <property type="match status" value="1"/>
</dbReference>
<evidence type="ECO:0000313" key="19">
    <source>
        <dbReference type="Proteomes" id="UP000007303"/>
    </source>
</evidence>
<feature type="region of interest" description="Disordered" evidence="15">
    <location>
        <begin position="135"/>
        <end position="163"/>
    </location>
</feature>
<evidence type="ECO:0000256" key="15">
    <source>
        <dbReference type="SAM" id="MobiDB-lite"/>
    </source>
</evidence>
<dbReference type="GO" id="GO:0030139">
    <property type="term" value="C:endocytic vesicle"/>
    <property type="evidence" value="ECO:0007669"/>
    <property type="project" value="TreeGrafter"/>
</dbReference>
<dbReference type="SMART" id="SM00054">
    <property type="entry name" value="EFh"/>
    <property type="match status" value="2"/>
</dbReference>
<dbReference type="Pfam" id="PF25450">
    <property type="entry name" value="Rab11-FIP3"/>
    <property type="match status" value="1"/>
</dbReference>
<name>H3D904_TETNG</name>
<keyword evidence="6" id="KW-0132">Cell division</keyword>
<dbReference type="PROSITE" id="PS51511">
    <property type="entry name" value="FIP_RBD"/>
    <property type="match status" value="1"/>
</dbReference>
<evidence type="ECO:0000256" key="7">
    <source>
        <dbReference type="ARBA" id="ARBA00022723"/>
    </source>
</evidence>
<dbReference type="Proteomes" id="UP000007303">
    <property type="component" value="Unassembled WGS sequence"/>
</dbReference>
<dbReference type="InterPro" id="IPR051977">
    <property type="entry name" value="Rab11-interacting_regulator"/>
</dbReference>
<dbReference type="PANTHER" id="PTHR15726">
    <property type="entry name" value="RAB11-FAMILY INTERACTING PROTEIN"/>
    <property type="match status" value="1"/>
</dbReference>
<dbReference type="GO" id="GO:0030496">
    <property type="term" value="C:midbody"/>
    <property type="evidence" value="ECO:0007669"/>
    <property type="project" value="UniProtKB-SubCell"/>
</dbReference>
<keyword evidence="7" id="KW-0479">Metal-binding</keyword>
<dbReference type="FunFam" id="1.20.5.2440:FF:000001">
    <property type="entry name" value="RAB11 family interacting protein 4"/>
    <property type="match status" value="1"/>
</dbReference>
<evidence type="ECO:0000256" key="9">
    <source>
        <dbReference type="ARBA" id="ARBA00022837"/>
    </source>
</evidence>
<dbReference type="FunCoup" id="H3D904">
    <property type="interactions" value="286"/>
</dbReference>
<dbReference type="Gene3D" id="1.10.238.10">
    <property type="entry name" value="EF-hand"/>
    <property type="match status" value="1"/>
</dbReference>
<evidence type="ECO:0000256" key="3">
    <source>
        <dbReference type="ARBA" id="ARBA00004626"/>
    </source>
</evidence>
<feature type="coiled-coil region" evidence="14">
    <location>
        <begin position="345"/>
        <end position="542"/>
    </location>
</feature>
<evidence type="ECO:0000256" key="8">
    <source>
        <dbReference type="ARBA" id="ARBA00022753"/>
    </source>
</evidence>
<feature type="domain" description="EF-hand" evidence="16">
    <location>
        <begin position="14"/>
        <end position="49"/>
    </location>
</feature>
<dbReference type="AlphaFoldDB" id="H3D904"/>
<reference evidence="18" key="3">
    <citation type="submission" date="2025-09" db="UniProtKB">
        <authorList>
            <consortium name="Ensembl"/>
        </authorList>
    </citation>
    <scope>IDENTIFICATION</scope>
</reference>
<dbReference type="Pfam" id="PF09457">
    <property type="entry name" value="RBD-FIP"/>
    <property type="match status" value="1"/>
</dbReference>
<evidence type="ECO:0000256" key="14">
    <source>
        <dbReference type="SAM" id="Coils"/>
    </source>
</evidence>
<dbReference type="InterPro" id="IPR037245">
    <property type="entry name" value="FIP-RBD_C_sf"/>
</dbReference>
<keyword evidence="11" id="KW-0472">Membrane</keyword>
<keyword evidence="10 14" id="KW-0175">Coiled coil</keyword>
<evidence type="ECO:0000256" key="5">
    <source>
        <dbReference type="ARBA" id="ARBA00022448"/>
    </source>
</evidence>
<dbReference type="GO" id="GO:0032465">
    <property type="term" value="P:regulation of cytokinesis"/>
    <property type="evidence" value="ECO:0007669"/>
    <property type="project" value="TreeGrafter"/>
</dbReference>
<feature type="compositionally biased region" description="Polar residues" evidence="15">
    <location>
        <begin position="217"/>
        <end position="233"/>
    </location>
</feature>
<keyword evidence="5" id="KW-0813">Transport</keyword>
<dbReference type="SUPFAM" id="SSF47473">
    <property type="entry name" value="EF-hand"/>
    <property type="match status" value="1"/>
</dbReference>
<dbReference type="PROSITE" id="PS50222">
    <property type="entry name" value="EF_HAND_2"/>
    <property type="match status" value="1"/>
</dbReference>
<dbReference type="SUPFAM" id="SSF144270">
    <property type="entry name" value="Eferin C-derminal domain-like"/>
    <property type="match status" value="1"/>
</dbReference>
<dbReference type="GO" id="GO:0005509">
    <property type="term" value="F:calcium ion binding"/>
    <property type="evidence" value="ECO:0007669"/>
    <property type="project" value="InterPro"/>
</dbReference>
<dbReference type="GO" id="GO:0032154">
    <property type="term" value="C:cleavage furrow"/>
    <property type="evidence" value="ECO:0007669"/>
    <property type="project" value="UniProtKB-SubCell"/>
</dbReference>
<organism evidence="18 19">
    <name type="scientific">Tetraodon nigroviridis</name>
    <name type="common">Spotted green pufferfish</name>
    <name type="synonym">Chelonodon nigroviridis</name>
    <dbReference type="NCBI Taxonomy" id="99883"/>
    <lineage>
        <taxon>Eukaryota</taxon>
        <taxon>Metazoa</taxon>
        <taxon>Chordata</taxon>
        <taxon>Craniata</taxon>
        <taxon>Vertebrata</taxon>
        <taxon>Euteleostomi</taxon>
        <taxon>Actinopterygii</taxon>
        <taxon>Neopterygii</taxon>
        <taxon>Teleostei</taxon>
        <taxon>Neoteleostei</taxon>
        <taxon>Acanthomorphata</taxon>
        <taxon>Eupercaria</taxon>
        <taxon>Tetraodontiformes</taxon>
        <taxon>Tetradontoidea</taxon>
        <taxon>Tetraodontidae</taxon>
        <taxon>Tetraodon</taxon>
    </lineage>
</organism>
<feature type="compositionally biased region" description="Acidic residues" evidence="15">
    <location>
        <begin position="191"/>
        <end position="203"/>
    </location>
</feature>
<feature type="region of interest" description="Disordered" evidence="15">
    <location>
        <begin position="188"/>
        <end position="235"/>
    </location>
</feature>
<keyword evidence="9" id="KW-0106">Calcium</keyword>
<dbReference type="GO" id="GO:0055038">
    <property type="term" value="C:recycling endosome membrane"/>
    <property type="evidence" value="ECO:0007669"/>
    <property type="project" value="UniProtKB-SubCell"/>
</dbReference>
<dbReference type="InParanoid" id="H3D904"/>
<dbReference type="FunFam" id="1.10.238.10:FF:000284">
    <property type="entry name" value="RAB11 family interacting protein 4"/>
    <property type="match status" value="1"/>
</dbReference>
<comment type="subcellular location">
    <subcellularLocation>
        <location evidence="3">Cleavage furrow</location>
    </subcellularLocation>
    <subcellularLocation>
        <location evidence="2">Cytoplasmic vesicle</location>
    </subcellularLocation>
    <subcellularLocation>
        <location evidence="1">Midbody</location>
    </subcellularLocation>
    <subcellularLocation>
        <location evidence="4">Recycling endosome membrane</location>
        <topology evidence="4">Peripheral membrane protein</topology>
    </subcellularLocation>
</comment>
<evidence type="ECO:0000256" key="4">
    <source>
        <dbReference type="ARBA" id="ARBA00004654"/>
    </source>
</evidence>
<evidence type="ECO:0000256" key="6">
    <source>
        <dbReference type="ARBA" id="ARBA00022618"/>
    </source>
</evidence>
<evidence type="ECO:0000256" key="2">
    <source>
        <dbReference type="ARBA" id="ARBA00004541"/>
    </source>
</evidence>
<accession>H3D904</accession>
<proteinExistence type="predicted"/>
<evidence type="ECO:0000256" key="10">
    <source>
        <dbReference type="ARBA" id="ARBA00023054"/>
    </source>
</evidence>
<dbReference type="GO" id="GO:0032456">
    <property type="term" value="P:endocytic recycling"/>
    <property type="evidence" value="ECO:0007669"/>
    <property type="project" value="TreeGrafter"/>
</dbReference>
<evidence type="ECO:0000256" key="1">
    <source>
        <dbReference type="ARBA" id="ARBA00004214"/>
    </source>
</evidence>
<keyword evidence="12" id="KW-0131">Cell cycle</keyword>
<reference evidence="18" key="2">
    <citation type="submission" date="2025-08" db="UniProtKB">
        <authorList>
            <consortium name="Ensembl"/>
        </authorList>
    </citation>
    <scope>IDENTIFICATION</scope>
</reference>
<feature type="domain" description="FIP-RBD" evidence="17">
    <location>
        <begin position="548"/>
        <end position="610"/>
    </location>
</feature>
<dbReference type="InterPro" id="IPR057316">
    <property type="entry name" value="Rab11-FIP3/4_dom"/>
</dbReference>
<evidence type="ECO:0000256" key="13">
    <source>
        <dbReference type="ARBA" id="ARBA00023329"/>
    </source>
</evidence>
<evidence type="ECO:0000256" key="12">
    <source>
        <dbReference type="ARBA" id="ARBA00023306"/>
    </source>
</evidence>
<evidence type="ECO:0000256" key="11">
    <source>
        <dbReference type="ARBA" id="ARBA00023136"/>
    </source>
</evidence>
<dbReference type="OMA" id="RSYPECT"/>
<keyword evidence="19" id="KW-1185">Reference proteome</keyword>
<keyword evidence="8" id="KW-0967">Endosome</keyword>
<dbReference type="GO" id="GO:0048592">
    <property type="term" value="P:eye morphogenesis"/>
    <property type="evidence" value="ECO:0007669"/>
    <property type="project" value="Ensembl"/>
</dbReference>
<dbReference type="InterPro" id="IPR019018">
    <property type="entry name" value="Rab-bd_FIP-RBD"/>
</dbReference>
<evidence type="ECO:0000259" key="16">
    <source>
        <dbReference type="PROSITE" id="PS50222"/>
    </source>
</evidence>
<evidence type="ECO:0000313" key="18">
    <source>
        <dbReference type="Ensembl" id="ENSTNIP00000016995.1"/>
    </source>
</evidence>
<sequence length="611" mass="69744">MEGRVFSDQEQLLQFLRRLKEVFDVCDEDADGYIRVEHLEDLGLQFGQGDEVKQLTRCLDPNAHGRINFKDFCHGVFAIKGCEELLKMAAGPRSVASSKASVTDNGYVYQNGEAKLGPPVIMCTRSYPECGGYHDGADGEYEMDSTAENGNSPESVDPTRQNGYNTIFTSWSSNPSQTTCSTSASVVSGEEQFEDYGESEDVEFTPSSPCPEEDTRTNGFSDLGSSLPSSAGHTPQKMRHLYNSELLDIYCSQCCKKVNLLNDLEARLRNLKANSPNRKISSTAFGRQLFQANQSVFGSSQGSSTEDLFTDSIDSCDLDITEKVSYLEKKVTELESDSLANSDLKSKLKQENTHLVHRVHELEEQVRDAETKADQVLEEEAKRHREAYHKIERDRNLEIDLLCNRLQQLEEENGTMKINVCRLKSQTEKLDQEKQKMTDKLEDTSLRLKDEMDLYRKIMDKLWHNRHAFQKEKESMQELIDDLRRELEYLQCFKLEMEHPGQGKGLSEFNAKTRETEMENEVKRLKQENHKLRDQNDDLNAQILSLSLYEACFPVKTKAQCLAAEIDNASRDELVDALKEQEEINLRLRQYMDKIILAILDHNPSILEIKT</sequence>
<feature type="compositionally biased region" description="Polar residues" evidence="15">
    <location>
        <begin position="146"/>
        <end position="163"/>
    </location>
</feature>
<dbReference type="PANTHER" id="PTHR15726:SF5">
    <property type="entry name" value="RAB11 FAMILY-INTERACTING PROTEIN 4"/>
    <property type="match status" value="1"/>
</dbReference>
<dbReference type="Gene3D" id="1.20.5.2440">
    <property type="match status" value="1"/>
</dbReference>
<dbReference type="GO" id="GO:0051301">
    <property type="term" value="P:cell division"/>
    <property type="evidence" value="ECO:0007669"/>
    <property type="project" value="UniProtKB-KW"/>
</dbReference>
<dbReference type="Ensembl" id="ENSTNIT00000017210.1">
    <property type="protein sequence ID" value="ENSTNIP00000016995.1"/>
    <property type="gene ID" value="ENSTNIG00000013988.1"/>
</dbReference>
<protein>
    <submittedName>
        <fullName evidence="18">RAB11 family interacting protein 4 (class II) a</fullName>
    </submittedName>
</protein>